<accession>A0A9E9CA86</accession>
<dbReference type="EC" id="4.1.1.97" evidence="3"/>
<dbReference type="InterPro" id="IPR017580">
    <property type="entry name" value="OHCU_decarboxylase-1"/>
</dbReference>
<keyword evidence="9" id="KW-1185">Reference proteome</keyword>
<evidence type="ECO:0000256" key="1">
    <source>
        <dbReference type="ARBA" id="ARBA00001163"/>
    </source>
</evidence>
<dbReference type="InterPro" id="IPR036778">
    <property type="entry name" value="OHCU_decarboxylase_sf"/>
</dbReference>
<dbReference type="GO" id="GO:0051997">
    <property type="term" value="F:2-oxo-4-hydroxy-4-carboxy-5-ureidoimidazoline decarboxylase activity"/>
    <property type="evidence" value="ECO:0007669"/>
    <property type="project" value="UniProtKB-EC"/>
</dbReference>
<dbReference type="Proteomes" id="UP001163152">
    <property type="component" value="Chromosome"/>
</dbReference>
<evidence type="ECO:0000256" key="5">
    <source>
        <dbReference type="ARBA" id="ARBA00022793"/>
    </source>
</evidence>
<dbReference type="EMBL" id="CP113797">
    <property type="protein sequence ID" value="WAL60647.1"/>
    <property type="molecule type" value="Genomic_DNA"/>
</dbReference>
<evidence type="ECO:0000313" key="9">
    <source>
        <dbReference type="Proteomes" id="UP001163152"/>
    </source>
</evidence>
<dbReference type="KEGG" id="tsin:OXH18_01220"/>
<evidence type="ECO:0000256" key="3">
    <source>
        <dbReference type="ARBA" id="ARBA00012257"/>
    </source>
</evidence>
<dbReference type="PANTHER" id="PTHR43466:SF1">
    <property type="entry name" value="2-OXO-4-HYDROXY-4-CARBOXY-5-UREIDOIMIDAZOLINE DECARBOXYLASE-RELATED"/>
    <property type="match status" value="1"/>
</dbReference>
<dbReference type="InterPro" id="IPR018020">
    <property type="entry name" value="OHCU_decarboxylase"/>
</dbReference>
<reference evidence="8" key="1">
    <citation type="submission" date="2022-12" db="EMBL/GenBank/DDBJ databases">
        <title>Polyphasic identification of a Novel Hot-Spring Cyanobacterium Ocullathermofonsia sinensis gen nov. sp. nov. and Genomic Insights on its Adaptations to the Thermal Habitat.</title>
        <authorList>
            <person name="Daroch M."/>
            <person name="Tang J."/>
            <person name="Jiang Y."/>
        </authorList>
    </citation>
    <scope>NUCLEOTIDE SEQUENCE</scope>
    <source>
        <strain evidence="8">PKUAC-SCTA174</strain>
    </source>
</reference>
<dbReference type="GO" id="GO:0019628">
    <property type="term" value="P:urate catabolic process"/>
    <property type="evidence" value="ECO:0007669"/>
    <property type="project" value="TreeGrafter"/>
</dbReference>
<evidence type="ECO:0000259" key="7">
    <source>
        <dbReference type="Pfam" id="PF09349"/>
    </source>
</evidence>
<dbReference type="Gene3D" id="1.10.3330.10">
    <property type="entry name" value="Oxo-4-hydroxy-4-carboxy-5-ureidoimidazoline decarboxylase"/>
    <property type="match status" value="1"/>
</dbReference>
<feature type="domain" description="Oxo-4-hydroxy-4-carboxy-5-ureidoimidazoline decarboxylase" evidence="7">
    <location>
        <begin position="17"/>
        <end position="169"/>
    </location>
</feature>
<gene>
    <name evidence="8" type="primary">uraD</name>
    <name evidence="8" type="ORF">OXH18_01220</name>
</gene>
<comment type="pathway">
    <text evidence="2">Purine metabolism; urate degradation; (S)-allantoin from urate: step 3/3.</text>
</comment>
<dbReference type="PANTHER" id="PTHR43466">
    <property type="entry name" value="2-OXO-4-HYDROXY-4-CARBOXY-5-UREIDOIMIDAZOLINE DECARBOXYLASE-RELATED"/>
    <property type="match status" value="1"/>
</dbReference>
<evidence type="ECO:0000313" key="8">
    <source>
        <dbReference type="EMBL" id="WAL60647.1"/>
    </source>
</evidence>
<proteinExistence type="predicted"/>
<name>A0A9E9CA86_9CYAN</name>
<keyword evidence="5" id="KW-0210">Decarboxylase</keyword>
<keyword evidence="4" id="KW-0659">Purine metabolism</keyword>
<comment type="catalytic activity">
    <reaction evidence="1">
        <text>5-hydroxy-2-oxo-4-ureido-2,5-dihydro-1H-imidazole-5-carboxylate + H(+) = (S)-allantoin + CO2</text>
        <dbReference type="Rhea" id="RHEA:26301"/>
        <dbReference type="ChEBI" id="CHEBI:15378"/>
        <dbReference type="ChEBI" id="CHEBI:15678"/>
        <dbReference type="ChEBI" id="CHEBI:16526"/>
        <dbReference type="ChEBI" id="CHEBI:58639"/>
        <dbReference type="EC" id="4.1.1.97"/>
    </reaction>
</comment>
<evidence type="ECO:0000256" key="4">
    <source>
        <dbReference type="ARBA" id="ARBA00022631"/>
    </source>
</evidence>
<dbReference type="Pfam" id="PF09349">
    <property type="entry name" value="OHCU_decarbox"/>
    <property type="match status" value="1"/>
</dbReference>
<sequence>MSESKSVAPPYSLTTINQMSQEEFVAALGAVFEQTPTIAQQTWQQRPFTSLEALHQRMVEVIRAAPIEAQLALICAHPDLGSKAKMAVASVQEQAGAGLDRLSPEEFDRFQTLNQDYKTKFGFPFIIAVRNHTKTSILEAFEQRLQHSIDTEREQALTEIFQIAKFRLADLIGA</sequence>
<evidence type="ECO:0000256" key="2">
    <source>
        <dbReference type="ARBA" id="ARBA00004754"/>
    </source>
</evidence>
<dbReference type="GO" id="GO:0006144">
    <property type="term" value="P:purine nucleobase metabolic process"/>
    <property type="evidence" value="ECO:0007669"/>
    <property type="project" value="UniProtKB-KW"/>
</dbReference>
<keyword evidence="6 8" id="KW-0456">Lyase</keyword>
<protein>
    <recommendedName>
        <fullName evidence="3">2-oxo-4-hydroxy-4-carboxy-5-ureidoimidazoline decarboxylase</fullName>
        <ecNumber evidence="3">4.1.1.97</ecNumber>
    </recommendedName>
</protein>
<dbReference type="NCBIfam" id="TIGR03164">
    <property type="entry name" value="UHCUDC"/>
    <property type="match status" value="1"/>
</dbReference>
<dbReference type="RefSeq" id="WP_268610607.1">
    <property type="nucleotide sequence ID" value="NZ_CP113797.1"/>
</dbReference>
<organism evidence="8 9">
    <name type="scientific">Thermocoleostomius sinensis A174</name>
    <dbReference type="NCBI Taxonomy" id="2016057"/>
    <lineage>
        <taxon>Bacteria</taxon>
        <taxon>Bacillati</taxon>
        <taxon>Cyanobacteriota</taxon>
        <taxon>Cyanophyceae</taxon>
        <taxon>Oculatellales</taxon>
        <taxon>Oculatellaceae</taxon>
        <taxon>Thermocoleostomius</taxon>
    </lineage>
</organism>
<dbReference type="AlphaFoldDB" id="A0A9E9CA86"/>
<dbReference type="SUPFAM" id="SSF158694">
    <property type="entry name" value="UraD-Like"/>
    <property type="match status" value="1"/>
</dbReference>
<dbReference type="GO" id="GO:0000255">
    <property type="term" value="P:allantoin metabolic process"/>
    <property type="evidence" value="ECO:0007669"/>
    <property type="project" value="InterPro"/>
</dbReference>
<evidence type="ECO:0000256" key="6">
    <source>
        <dbReference type="ARBA" id="ARBA00023239"/>
    </source>
</evidence>